<keyword evidence="1" id="KW-0805">Transcription regulation</keyword>
<evidence type="ECO:0000256" key="2">
    <source>
        <dbReference type="ARBA" id="ARBA00023125"/>
    </source>
</evidence>
<evidence type="ECO:0000256" key="1">
    <source>
        <dbReference type="ARBA" id="ARBA00023015"/>
    </source>
</evidence>
<dbReference type="EMBL" id="JBDLNV010000002">
    <property type="protein sequence ID" value="MFM1723300.1"/>
    <property type="molecule type" value="Genomic_DNA"/>
</dbReference>
<dbReference type="SUPFAM" id="SSF46785">
    <property type="entry name" value="Winged helix' DNA-binding domain"/>
    <property type="match status" value="1"/>
</dbReference>
<dbReference type="Proteomes" id="UP001629745">
    <property type="component" value="Unassembled WGS sequence"/>
</dbReference>
<dbReference type="RefSeq" id="WP_420163844.1">
    <property type="nucleotide sequence ID" value="NZ_JBDLNV010000002.1"/>
</dbReference>
<dbReference type="Pfam" id="PF07729">
    <property type="entry name" value="FCD"/>
    <property type="match status" value="1"/>
</dbReference>
<dbReference type="SUPFAM" id="SSF48008">
    <property type="entry name" value="GntR ligand-binding domain-like"/>
    <property type="match status" value="1"/>
</dbReference>
<evidence type="ECO:0000259" key="4">
    <source>
        <dbReference type="PROSITE" id="PS50949"/>
    </source>
</evidence>
<dbReference type="PANTHER" id="PTHR43537">
    <property type="entry name" value="TRANSCRIPTIONAL REGULATOR, GNTR FAMILY"/>
    <property type="match status" value="1"/>
</dbReference>
<sequence>MGRVEALSIVDALAAELRQRVFAGDLTHAAALTETEIARAYEVARPTAKAAIEKLVGEGLLQRSAHKTARVLHLGPDDVRDIYRTRAGLESQVLRELARNRVVPPDAVTANAEIAALTDGAPLSVVEPDMRFHTSLVDAVGSPRTSRIFRTLVSEVRLCMVQVQGKHLLTTSSIVAEHQQILDALSAGDGGRAVAVLTEHLGRARERLAAVLGGESGPEAALPDPD</sequence>
<evidence type="ECO:0000313" key="6">
    <source>
        <dbReference type="Proteomes" id="UP001629745"/>
    </source>
</evidence>
<dbReference type="InterPro" id="IPR008920">
    <property type="entry name" value="TF_FadR/GntR_C"/>
</dbReference>
<accession>A0ABW9FEW0</accession>
<keyword evidence="6" id="KW-1185">Reference proteome</keyword>
<dbReference type="SMART" id="SM00345">
    <property type="entry name" value="HTH_GNTR"/>
    <property type="match status" value="1"/>
</dbReference>
<reference evidence="5 6" key="1">
    <citation type="submission" date="2023-11" db="EMBL/GenBank/DDBJ databases">
        <authorList>
            <person name="Val-Calvo J."/>
            <person name="Scortti M."/>
            <person name="Vazquez-Boland J."/>
        </authorList>
    </citation>
    <scope>NUCLEOTIDE SEQUENCE [LARGE SCALE GENOMIC DNA]</scope>
    <source>
        <strain evidence="5 6">PAM 2766</strain>
    </source>
</reference>
<dbReference type="Gene3D" id="1.10.10.10">
    <property type="entry name" value="Winged helix-like DNA-binding domain superfamily/Winged helix DNA-binding domain"/>
    <property type="match status" value="1"/>
</dbReference>
<dbReference type="PROSITE" id="PS50949">
    <property type="entry name" value="HTH_GNTR"/>
    <property type="match status" value="1"/>
</dbReference>
<feature type="domain" description="HTH gntR-type" evidence="4">
    <location>
        <begin position="7"/>
        <end position="74"/>
    </location>
</feature>
<proteinExistence type="predicted"/>
<evidence type="ECO:0000313" key="5">
    <source>
        <dbReference type="EMBL" id="MFM1723300.1"/>
    </source>
</evidence>
<dbReference type="Pfam" id="PF00392">
    <property type="entry name" value="GntR"/>
    <property type="match status" value="1"/>
</dbReference>
<dbReference type="SMART" id="SM00895">
    <property type="entry name" value="FCD"/>
    <property type="match status" value="1"/>
</dbReference>
<dbReference type="InterPro" id="IPR011711">
    <property type="entry name" value="GntR_C"/>
</dbReference>
<gene>
    <name evidence="5" type="ORF">ABEU20_001865</name>
</gene>
<protein>
    <submittedName>
        <fullName evidence="5">GntR family transcriptional regulator</fullName>
    </submittedName>
</protein>
<keyword evidence="2" id="KW-0238">DNA-binding</keyword>
<keyword evidence="3" id="KW-0804">Transcription</keyword>
<dbReference type="InterPro" id="IPR036390">
    <property type="entry name" value="WH_DNA-bd_sf"/>
</dbReference>
<organism evidence="5 6">
    <name type="scientific">Rhodococcus parequi</name>
    <dbReference type="NCBI Taxonomy" id="3137122"/>
    <lineage>
        <taxon>Bacteria</taxon>
        <taxon>Bacillati</taxon>
        <taxon>Actinomycetota</taxon>
        <taxon>Actinomycetes</taxon>
        <taxon>Mycobacteriales</taxon>
        <taxon>Nocardiaceae</taxon>
        <taxon>Rhodococcus</taxon>
    </lineage>
</organism>
<evidence type="ECO:0000256" key="3">
    <source>
        <dbReference type="ARBA" id="ARBA00023163"/>
    </source>
</evidence>
<dbReference type="InterPro" id="IPR000524">
    <property type="entry name" value="Tscrpt_reg_HTH_GntR"/>
</dbReference>
<name>A0ABW9FEW0_9NOCA</name>
<dbReference type="InterPro" id="IPR036388">
    <property type="entry name" value="WH-like_DNA-bd_sf"/>
</dbReference>
<dbReference type="Gene3D" id="1.20.120.530">
    <property type="entry name" value="GntR ligand-binding domain-like"/>
    <property type="match status" value="1"/>
</dbReference>
<dbReference type="PANTHER" id="PTHR43537:SF5">
    <property type="entry name" value="UXU OPERON TRANSCRIPTIONAL REGULATOR"/>
    <property type="match status" value="1"/>
</dbReference>
<comment type="caution">
    <text evidence="5">The sequence shown here is derived from an EMBL/GenBank/DDBJ whole genome shotgun (WGS) entry which is preliminary data.</text>
</comment>